<organism evidence="3 4">
    <name type="scientific">Cupriavidus gilardii J11</name>
    <dbReference type="NCBI Taxonomy" id="936133"/>
    <lineage>
        <taxon>Bacteria</taxon>
        <taxon>Pseudomonadati</taxon>
        <taxon>Pseudomonadota</taxon>
        <taxon>Betaproteobacteria</taxon>
        <taxon>Burkholderiales</taxon>
        <taxon>Burkholderiaceae</taxon>
        <taxon>Cupriavidus</taxon>
    </lineage>
</organism>
<name>A0A562BVZ8_9BURK</name>
<evidence type="ECO:0000256" key="1">
    <source>
        <dbReference type="ARBA" id="ARBA00006987"/>
    </source>
</evidence>
<dbReference type="Proteomes" id="UP000318141">
    <property type="component" value="Unassembled WGS sequence"/>
</dbReference>
<dbReference type="Gene3D" id="3.40.190.150">
    <property type="entry name" value="Bordetella uptake gene, domain 1"/>
    <property type="match status" value="1"/>
</dbReference>
<dbReference type="InterPro" id="IPR042100">
    <property type="entry name" value="Bug_dom1"/>
</dbReference>
<dbReference type="EMBL" id="VLJN01000002">
    <property type="protein sequence ID" value="TWG88863.1"/>
    <property type="molecule type" value="Genomic_DNA"/>
</dbReference>
<proteinExistence type="inferred from homology"/>
<protein>
    <submittedName>
        <fullName evidence="3">Tripartite-type tricarboxylate transporter receptor subunit TctC</fullName>
    </submittedName>
</protein>
<feature type="signal peptide" evidence="2">
    <location>
        <begin position="1"/>
        <end position="30"/>
    </location>
</feature>
<feature type="chain" id="PRO_5022146685" evidence="2">
    <location>
        <begin position="31"/>
        <end position="330"/>
    </location>
</feature>
<accession>A0A562BVZ8</accession>
<dbReference type="PANTHER" id="PTHR42928">
    <property type="entry name" value="TRICARBOXYLATE-BINDING PROTEIN"/>
    <property type="match status" value="1"/>
</dbReference>
<dbReference type="InterPro" id="IPR005064">
    <property type="entry name" value="BUG"/>
</dbReference>
<sequence>MRTLTHGLARALATVVALSPAIWTAPAAAAAWPTKPITFVVPFTPGGITDNVSRMLAKKLGEQLGQPVLVDNRPGAGGSIGVEAASRQPPDGYTMIYGTQGTHAANLALYKNLRYDPVNDFVPVHGISATPLILVVNASRPIHSVADMVKYAKANPGKLNFGSAGAGTGTHLTAEVFQKTAGIKMTHVPYKGSNPALNDLVAGNVDVMFDYPVVVMPLIQAGKLRPLAVTAKARLDIVPDVPTIAEAGYPGAESSAWSAVFLPARTPPDIAKRLGDEIARAIASPEMLAITQKFGSTPLTDVRDARLESMVMSEMVRWREVVRQSGASLD</sequence>
<dbReference type="CDD" id="cd07012">
    <property type="entry name" value="PBP2_Bug_TTT"/>
    <property type="match status" value="1"/>
</dbReference>
<keyword evidence="3" id="KW-0675">Receptor</keyword>
<dbReference type="AlphaFoldDB" id="A0A562BVZ8"/>
<evidence type="ECO:0000256" key="2">
    <source>
        <dbReference type="SAM" id="SignalP"/>
    </source>
</evidence>
<dbReference type="OrthoDB" id="7250553at2"/>
<keyword evidence="2" id="KW-0732">Signal</keyword>
<gene>
    <name evidence="3" type="ORF">L602_001000000620</name>
</gene>
<keyword evidence="4" id="KW-1185">Reference proteome</keyword>
<reference evidence="3 4" key="1">
    <citation type="submission" date="2019-07" db="EMBL/GenBank/DDBJ databases">
        <title>Genome sequencing of lignin-degrading bacterial isolates.</title>
        <authorList>
            <person name="Gladden J."/>
        </authorList>
    </citation>
    <scope>NUCLEOTIDE SEQUENCE [LARGE SCALE GENOMIC DNA]</scope>
    <source>
        <strain evidence="3 4">J11</strain>
    </source>
</reference>
<dbReference type="SUPFAM" id="SSF53850">
    <property type="entry name" value="Periplasmic binding protein-like II"/>
    <property type="match status" value="1"/>
</dbReference>
<dbReference type="PANTHER" id="PTHR42928:SF5">
    <property type="entry name" value="BLR1237 PROTEIN"/>
    <property type="match status" value="1"/>
</dbReference>
<evidence type="ECO:0000313" key="4">
    <source>
        <dbReference type="Proteomes" id="UP000318141"/>
    </source>
</evidence>
<evidence type="ECO:0000313" key="3">
    <source>
        <dbReference type="EMBL" id="TWG88863.1"/>
    </source>
</evidence>
<dbReference type="Gene3D" id="3.40.190.10">
    <property type="entry name" value="Periplasmic binding protein-like II"/>
    <property type="match status" value="1"/>
</dbReference>
<dbReference type="Pfam" id="PF03401">
    <property type="entry name" value="TctC"/>
    <property type="match status" value="1"/>
</dbReference>
<comment type="caution">
    <text evidence="3">The sequence shown here is derived from an EMBL/GenBank/DDBJ whole genome shotgun (WGS) entry which is preliminary data.</text>
</comment>
<dbReference type="PIRSF" id="PIRSF017082">
    <property type="entry name" value="YflP"/>
    <property type="match status" value="1"/>
</dbReference>
<comment type="similarity">
    <text evidence="1">Belongs to the UPF0065 (bug) family.</text>
</comment>